<accession>A0AAW0QHB4</accession>
<dbReference type="EMBL" id="JAQQWP010000009">
    <property type="protein sequence ID" value="KAK8101126.1"/>
    <property type="molecule type" value="Genomic_DNA"/>
</dbReference>
<dbReference type="Proteomes" id="UP001392437">
    <property type="component" value="Unassembled WGS sequence"/>
</dbReference>
<sequence>MGWFSMDGWASSLIGSAGATRRDIEQFNALPVIIREYFPRSHIQLANGLLRVLDPVAQSLGGQPLSGGKAIMGEHARVRQGRLQILQGSVEFRGGSPNLWISRGYHLAAAP</sequence>
<gene>
    <name evidence="1" type="ORF">PG999_011500</name>
</gene>
<organism evidence="1 2">
    <name type="scientific">Apiospora kogelbergensis</name>
    <dbReference type="NCBI Taxonomy" id="1337665"/>
    <lineage>
        <taxon>Eukaryota</taxon>
        <taxon>Fungi</taxon>
        <taxon>Dikarya</taxon>
        <taxon>Ascomycota</taxon>
        <taxon>Pezizomycotina</taxon>
        <taxon>Sordariomycetes</taxon>
        <taxon>Xylariomycetidae</taxon>
        <taxon>Amphisphaeriales</taxon>
        <taxon>Apiosporaceae</taxon>
        <taxon>Apiospora</taxon>
    </lineage>
</organism>
<protein>
    <submittedName>
        <fullName evidence="1">Uncharacterized protein</fullName>
    </submittedName>
</protein>
<keyword evidence="2" id="KW-1185">Reference proteome</keyword>
<evidence type="ECO:0000313" key="2">
    <source>
        <dbReference type="Proteomes" id="UP001392437"/>
    </source>
</evidence>
<reference evidence="1 2" key="1">
    <citation type="submission" date="2023-01" db="EMBL/GenBank/DDBJ databases">
        <title>Analysis of 21 Apiospora genomes using comparative genomics revels a genus with tremendous synthesis potential of carbohydrate active enzymes and secondary metabolites.</title>
        <authorList>
            <person name="Sorensen T."/>
        </authorList>
    </citation>
    <scope>NUCLEOTIDE SEQUENCE [LARGE SCALE GENOMIC DNA]</scope>
    <source>
        <strain evidence="1 2">CBS 117206</strain>
    </source>
</reference>
<comment type="caution">
    <text evidence="1">The sequence shown here is derived from an EMBL/GenBank/DDBJ whole genome shotgun (WGS) entry which is preliminary data.</text>
</comment>
<dbReference type="AlphaFoldDB" id="A0AAW0QHB4"/>
<proteinExistence type="predicted"/>
<name>A0AAW0QHB4_9PEZI</name>
<evidence type="ECO:0000313" key="1">
    <source>
        <dbReference type="EMBL" id="KAK8101126.1"/>
    </source>
</evidence>